<protein>
    <submittedName>
        <fullName evidence="1">Uncharacterized protein</fullName>
    </submittedName>
</protein>
<gene>
    <name evidence="1" type="ORF">C446_17539</name>
</gene>
<accession>M0L963</accession>
<keyword evidence="2" id="KW-1185">Reference proteome</keyword>
<reference evidence="1 2" key="1">
    <citation type="journal article" date="2014" name="PLoS Genet.">
        <title>Phylogenetically driven sequencing of extremely halophilic archaea reveals strategies for static and dynamic osmo-response.</title>
        <authorList>
            <person name="Becker E.A."/>
            <person name="Seitzer P.M."/>
            <person name="Tritt A."/>
            <person name="Larsen D."/>
            <person name="Krusor M."/>
            <person name="Yao A.I."/>
            <person name="Wu D."/>
            <person name="Madern D."/>
            <person name="Eisen J.A."/>
            <person name="Darling A.E."/>
            <person name="Facciotti M.T."/>
        </authorList>
    </citation>
    <scope>NUCLEOTIDE SEQUENCE [LARGE SCALE GENOMIC DNA]</scope>
    <source>
        <strain evidence="1 2">JCM 10879</strain>
    </source>
</reference>
<evidence type="ECO:0000313" key="2">
    <source>
        <dbReference type="Proteomes" id="UP000011607"/>
    </source>
</evidence>
<comment type="caution">
    <text evidence="1">The sequence shown here is derived from an EMBL/GenBank/DDBJ whole genome shotgun (WGS) entry which is preliminary data.</text>
</comment>
<dbReference type="EMBL" id="AOMA01000194">
    <property type="protein sequence ID" value="EMA28475.1"/>
    <property type="molecule type" value="Genomic_DNA"/>
</dbReference>
<evidence type="ECO:0000313" key="1">
    <source>
        <dbReference type="EMBL" id="EMA28475.1"/>
    </source>
</evidence>
<sequence>MDNDSSYFFIRAVNGNALSSCTDGIDATDTTGMEISAFIDSADDVSDRINVTRYCNGQRSIPVNPCDGVFVRIRFDGICIVRDTIYPHLLTR</sequence>
<organism evidence="1 2">
    <name type="scientific">Halobiforma nitratireducens JCM 10879</name>
    <dbReference type="NCBI Taxonomy" id="1227454"/>
    <lineage>
        <taxon>Archaea</taxon>
        <taxon>Methanobacteriati</taxon>
        <taxon>Methanobacteriota</taxon>
        <taxon>Stenosarchaea group</taxon>
        <taxon>Halobacteria</taxon>
        <taxon>Halobacteriales</taxon>
        <taxon>Natrialbaceae</taxon>
        <taxon>Halobiforma</taxon>
    </lineage>
</organism>
<proteinExistence type="predicted"/>
<dbReference type="Proteomes" id="UP000011607">
    <property type="component" value="Unassembled WGS sequence"/>
</dbReference>
<name>M0L963_9EURY</name>
<dbReference type="AlphaFoldDB" id="M0L963"/>